<gene>
    <name evidence="2" type="ORF">V1634_11985</name>
</gene>
<evidence type="ECO:0008006" key="4">
    <source>
        <dbReference type="Google" id="ProtNLM"/>
    </source>
</evidence>
<sequence length="184" mass="18228">MRLARMLMIGMAATAAVGLAAAPAVAAPSDTTVVTFEVVAGTLDIEAPAAADLGSGAPGTAITGSLGPVTVTDARASADASWVATVTSTVFTTGTGSPSQTILFSEVDYWSGPLISSTGNGTFTPGQPTFADREPLDSTTPLVAFTHVGGTGNNSATWNPGLSINVPLDAEAGVYTGTVTHSVA</sequence>
<feature type="signal peptide" evidence="1">
    <location>
        <begin position="1"/>
        <end position="26"/>
    </location>
</feature>
<protein>
    <recommendedName>
        <fullName evidence="4">WxL domain-containing protein</fullName>
    </recommendedName>
</protein>
<dbReference type="RefSeq" id="WP_331207830.1">
    <property type="nucleotide sequence ID" value="NZ_JAZGQL010000007.1"/>
</dbReference>
<dbReference type="Proteomes" id="UP001339911">
    <property type="component" value="Unassembled WGS sequence"/>
</dbReference>
<accession>A0ABU7SCB3</accession>
<comment type="caution">
    <text evidence="2">The sequence shown here is derived from an EMBL/GenBank/DDBJ whole genome shotgun (WGS) entry which is preliminary data.</text>
</comment>
<evidence type="ECO:0000313" key="3">
    <source>
        <dbReference type="Proteomes" id="UP001339911"/>
    </source>
</evidence>
<proteinExistence type="predicted"/>
<keyword evidence="1" id="KW-0732">Signal</keyword>
<dbReference type="EMBL" id="JAZGQL010000007">
    <property type="protein sequence ID" value="MEE6307542.1"/>
    <property type="molecule type" value="Genomic_DNA"/>
</dbReference>
<name>A0ABU7SCB3_9ACTN</name>
<evidence type="ECO:0000256" key="1">
    <source>
        <dbReference type="SAM" id="SignalP"/>
    </source>
</evidence>
<reference evidence="2 3" key="1">
    <citation type="submission" date="2024-01" db="EMBL/GenBank/DDBJ databases">
        <title>Genome insights into Plantactinospora veratri sp. nov.</title>
        <authorList>
            <person name="Wang L."/>
        </authorList>
    </citation>
    <scope>NUCLEOTIDE SEQUENCE [LARGE SCALE GENOMIC DNA]</scope>
    <source>
        <strain evidence="2 3">NEAU-FHS4</strain>
    </source>
</reference>
<organism evidence="2 3">
    <name type="scientific">Plantactinospora veratri</name>
    <dbReference type="NCBI Taxonomy" id="1436122"/>
    <lineage>
        <taxon>Bacteria</taxon>
        <taxon>Bacillati</taxon>
        <taxon>Actinomycetota</taxon>
        <taxon>Actinomycetes</taxon>
        <taxon>Micromonosporales</taxon>
        <taxon>Micromonosporaceae</taxon>
        <taxon>Plantactinospora</taxon>
    </lineage>
</organism>
<feature type="chain" id="PRO_5046394726" description="WxL domain-containing protein" evidence="1">
    <location>
        <begin position="27"/>
        <end position="184"/>
    </location>
</feature>
<keyword evidence="3" id="KW-1185">Reference proteome</keyword>
<evidence type="ECO:0000313" key="2">
    <source>
        <dbReference type="EMBL" id="MEE6307542.1"/>
    </source>
</evidence>